<dbReference type="GO" id="GO:0003677">
    <property type="term" value="F:DNA binding"/>
    <property type="evidence" value="ECO:0007669"/>
    <property type="project" value="UniProtKB-KW"/>
</dbReference>
<dbReference type="OrthoDB" id="2943660at2759"/>
<feature type="compositionally biased region" description="Polar residues" evidence="5">
    <location>
        <begin position="199"/>
        <end position="215"/>
    </location>
</feature>
<protein>
    <recommendedName>
        <fullName evidence="6">Zn(2)-C6 fungal-type domain-containing protein</fullName>
    </recommendedName>
</protein>
<evidence type="ECO:0000256" key="3">
    <source>
        <dbReference type="ARBA" id="ARBA00023163"/>
    </source>
</evidence>
<evidence type="ECO:0000259" key="6">
    <source>
        <dbReference type="PROSITE" id="PS50048"/>
    </source>
</evidence>
<accession>A0A553HY49</accession>
<evidence type="ECO:0000256" key="2">
    <source>
        <dbReference type="ARBA" id="ARBA00023125"/>
    </source>
</evidence>
<evidence type="ECO:0000313" key="7">
    <source>
        <dbReference type="EMBL" id="TRX92878.1"/>
    </source>
</evidence>
<name>A0A553HY49_9PEZI</name>
<gene>
    <name evidence="7" type="ORF">FHL15_006284</name>
</gene>
<organism evidence="7 8">
    <name type="scientific">Xylaria flabelliformis</name>
    <dbReference type="NCBI Taxonomy" id="2512241"/>
    <lineage>
        <taxon>Eukaryota</taxon>
        <taxon>Fungi</taxon>
        <taxon>Dikarya</taxon>
        <taxon>Ascomycota</taxon>
        <taxon>Pezizomycotina</taxon>
        <taxon>Sordariomycetes</taxon>
        <taxon>Xylariomycetidae</taxon>
        <taxon>Xylariales</taxon>
        <taxon>Xylariaceae</taxon>
        <taxon>Xylaria</taxon>
    </lineage>
</organism>
<reference evidence="8" key="1">
    <citation type="submission" date="2019-06" db="EMBL/GenBank/DDBJ databases">
        <title>Draft genome sequence of the griseofulvin-producing fungus Xylaria cubensis strain G536.</title>
        <authorList>
            <person name="Mead M.E."/>
            <person name="Raja H.A."/>
            <person name="Steenwyk J.L."/>
            <person name="Knowles S.L."/>
            <person name="Oberlies N.H."/>
            <person name="Rokas A."/>
        </authorList>
    </citation>
    <scope>NUCLEOTIDE SEQUENCE [LARGE SCALE GENOMIC DNA]</scope>
    <source>
        <strain evidence="8">G536</strain>
    </source>
</reference>
<dbReference type="SMART" id="SM00066">
    <property type="entry name" value="GAL4"/>
    <property type="match status" value="1"/>
</dbReference>
<proteinExistence type="predicted"/>
<dbReference type="InterPro" id="IPR001138">
    <property type="entry name" value="Zn2Cys6_DnaBD"/>
</dbReference>
<keyword evidence="4" id="KW-0539">Nucleus</keyword>
<dbReference type="AlphaFoldDB" id="A0A553HY49"/>
<feature type="region of interest" description="Disordered" evidence="5">
    <location>
        <begin position="152"/>
        <end position="176"/>
    </location>
</feature>
<evidence type="ECO:0000313" key="8">
    <source>
        <dbReference type="Proteomes" id="UP000319160"/>
    </source>
</evidence>
<dbReference type="PRINTS" id="PR00755">
    <property type="entry name" value="AFLATOXINBRP"/>
</dbReference>
<dbReference type="SUPFAM" id="SSF57701">
    <property type="entry name" value="Zn2/Cys6 DNA-binding domain"/>
    <property type="match status" value="1"/>
</dbReference>
<evidence type="ECO:0000256" key="1">
    <source>
        <dbReference type="ARBA" id="ARBA00023015"/>
    </source>
</evidence>
<comment type="caution">
    <text evidence="7">The sequence shown here is derived from an EMBL/GenBank/DDBJ whole genome shotgun (WGS) entry which is preliminary data.</text>
</comment>
<dbReference type="InterPro" id="IPR036864">
    <property type="entry name" value="Zn2-C6_fun-type_DNA-bd_sf"/>
</dbReference>
<dbReference type="CDD" id="cd00067">
    <property type="entry name" value="GAL4"/>
    <property type="match status" value="1"/>
</dbReference>
<feature type="region of interest" description="Disordered" evidence="5">
    <location>
        <begin position="199"/>
        <end position="231"/>
    </location>
</feature>
<evidence type="ECO:0000256" key="4">
    <source>
        <dbReference type="ARBA" id="ARBA00023242"/>
    </source>
</evidence>
<dbReference type="Pfam" id="PF00172">
    <property type="entry name" value="Zn_clus"/>
    <property type="match status" value="1"/>
</dbReference>
<dbReference type="EMBL" id="VFLP01000033">
    <property type="protein sequence ID" value="TRX92878.1"/>
    <property type="molecule type" value="Genomic_DNA"/>
</dbReference>
<evidence type="ECO:0000256" key="5">
    <source>
        <dbReference type="SAM" id="MobiDB-lite"/>
    </source>
</evidence>
<dbReference type="GO" id="GO:0000981">
    <property type="term" value="F:DNA-binding transcription factor activity, RNA polymerase II-specific"/>
    <property type="evidence" value="ECO:0007669"/>
    <property type="project" value="InterPro"/>
</dbReference>
<dbReference type="PANTHER" id="PTHR31069">
    <property type="entry name" value="OLEATE-ACTIVATED TRANSCRIPTION FACTOR 1-RELATED"/>
    <property type="match status" value="1"/>
</dbReference>
<keyword evidence="2" id="KW-0238">DNA-binding</keyword>
<keyword evidence="8" id="KW-1185">Reference proteome</keyword>
<dbReference type="PANTHER" id="PTHR31069:SF31">
    <property type="entry name" value="MONODICTYPHENONE CLUSTER TRANSCRIPTION FACTOR-RELATED"/>
    <property type="match status" value="1"/>
</dbReference>
<keyword evidence="3" id="KW-0804">Transcription</keyword>
<dbReference type="InterPro" id="IPR050675">
    <property type="entry name" value="OAF3"/>
</dbReference>
<feature type="domain" description="Zn(2)-C6 fungal-type" evidence="6">
    <location>
        <begin position="26"/>
        <end position="56"/>
    </location>
</feature>
<dbReference type="Proteomes" id="UP000319160">
    <property type="component" value="Unassembled WGS sequence"/>
</dbReference>
<sequence length="477" mass="51677">MPPPAPPSTSMNRSASASRSLRFRLSCDRCQSDKVRCSRDKPSCKRCERRQLGCVYSPFRHIGRPRKVVAEIAHAEEQNAEDADDDSDSVVRPISGLFPDGECFEIVFASLLTTVTDSLGHGASAAAGGLDGPDGSCAYALNSSVADIGTVCSEHPRPRNHTDVLTPPLSQQVGLTSHDDDQLLRSAVDVWVHKHQLPLNTPSDSQHSSTPQGSGASPCDVNYSVTPQSRLTQNSQDEVSCYATILRQTAKLEEELARTLTALPIDLVFETVGDFSSLQHHVLECSGHQQTRPSTAISATHTSSCLTSNQPIVLGLALLAERVVGMLESLVRLAAKSAQSTDRANDVLWWTGATQEPDLSARRLQRSFRTNWVKGCVSLETEADRNLCLGTFVVQGQAKSAAMKRILKLRVRRMLSTLEALQGTGRMRQAGNDKSDQFSASPLDWGGSGAVLGNMADTLLSDLRRRMDSVQGALVLF</sequence>
<dbReference type="STRING" id="2512241.A0A553HY49"/>
<dbReference type="GO" id="GO:0008270">
    <property type="term" value="F:zinc ion binding"/>
    <property type="evidence" value="ECO:0007669"/>
    <property type="project" value="InterPro"/>
</dbReference>
<dbReference type="PROSITE" id="PS50048">
    <property type="entry name" value="ZN2_CY6_FUNGAL_2"/>
    <property type="match status" value="1"/>
</dbReference>
<keyword evidence="1" id="KW-0805">Transcription regulation</keyword>
<dbReference type="Gene3D" id="4.10.240.10">
    <property type="entry name" value="Zn(2)-C6 fungal-type DNA-binding domain"/>
    <property type="match status" value="1"/>
</dbReference>